<dbReference type="NCBIfam" id="NF000582">
    <property type="entry name" value="PRK00006.1"/>
    <property type="match status" value="1"/>
</dbReference>
<reference evidence="10 11" key="1">
    <citation type="submission" date="2018-06" db="EMBL/GenBank/DDBJ databases">
        <title>Genomic Encyclopedia of Archaeal and Bacterial Type Strains, Phase II (KMG-II): from individual species to whole genera.</title>
        <authorList>
            <person name="Goeker M."/>
        </authorList>
    </citation>
    <scope>NUCLEOTIDE SEQUENCE [LARGE SCALE GENOMIC DNA]</scope>
    <source>
        <strain evidence="10 11">DSM 24525</strain>
    </source>
</reference>
<dbReference type="SUPFAM" id="SSF54637">
    <property type="entry name" value="Thioesterase/thiol ester dehydrase-isomerase"/>
    <property type="match status" value="1"/>
</dbReference>
<protein>
    <recommendedName>
        <fullName evidence="9">3-hydroxyacyl-[acyl-carrier-protein] dehydratase FabZ</fullName>
        <ecNumber evidence="9">4.2.1.59</ecNumber>
    </recommendedName>
    <alternativeName>
        <fullName evidence="9">(3R)-hydroxymyristoyl-[acyl-carrier-protein] dehydratase</fullName>
        <shortName evidence="9">(3R)-hydroxymyristoyl-ACP dehydrase</shortName>
    </alternativeName>
    <alternativeName>
        <fullName evidence="9">Beta-hydroxyacyl-ACP dehydratase</fullName>
    </alternativeName>
</protein>
<comment type="caution">
    <text evidence="10">The sequence shown here is derived from an EMBL/GenBank/DDBJ whole genome shotgun (WGS) entry which is preliminary data.</text>
</comment>
<keyword evidence="11" id="KW-1185">Reference proteome</keyword>
<dbReference type="InterPro" id="IPR029069">
    <property type="entry name" value="HotDog_dom_sf"/>
</dbReference>
<keyword evidence="5 9" id="KW-0441">Lipid A biosynthesis</keyword>
<dbReference type="Proteomes" id="UP000249688">
    <property type="component" value="Unassembled WGS sequence"/>
</dbReference>
<dbReference type="GO" id="GO:0019171">
    <property type="term" value="F:(3R)-hydroxyacyl-[acyl-carrier-protein] dehydratase activity"/>
    <property type="evidence" value="ECO:0007669"/>
    <property type="project" value="UniProtKB-EC"/>
</dbReference>
<accession>A0A2W7I9J7</accession>
<sequence length="165" mass="17844">MDASPDTTAQAAAEGPALAPDTLDIAGIMAAIPHRFPMLMIDRVVDLIHDESAIGIKNVTINEHIFAGHFPHHPVMPGVLIIEAMAQTAAVLVVETLGPSAKGKLVYFMSIEGAKFRKPVVPGDQMRIHVTKDRRRGNVWKFRGEARVDGVVVAEATYAAMILDK</sequence>
<evidence type="ECO:0000313" key="10">
    <source>
        <dbReference type="EMBL" id="PZW43576.1"/>
    </source>
</evidence>
<dbReference type="GO" id="GO:0016020">
    <property type="term" value="C:membrane"/>
    <property type="evidence" value="ECO:0007669"/>
    <property type="project" value="GOC"/>
</dbReference>
<dbReference type="FunFam" id="3.10.129.10:FF:000001">
    <property type="entry name" value="3-hydroxyacyl-[acyl-carrier-protein] dehydratase FabZ"/>
    <property type="match status" value="1"/>
</dbReference>
<evidence type="ECO:0000256" key="4">
    <source>
        <dbReference type="ARBA" id="ARBA00022516"/>
    </source>
</evidence>
<keyword evidence="6 9" id="KW-0443">Lipid metabolism</keyword>
<dbReference type="InterPro" id="IPR013114">
    <property type="entry name" value="FabA_FabZ"/>
</dbReference>
<dbReference type="Pfam" id="PF07977">
    <property type="entry name" value="FabA"/>
    <property type="match status" value="1"/>
</dbReference>
<name>A0A2W7I9J7_9PROT</name>
<dbReference type="Gene3D" id="3.10.129.10">
    <property type="entry name" value="Hotdog Thioesterase"/>
    <property type="match status" value="1"/>
</dbReference>
<comment type="function">
    <text evidence="8 9">Involved in unsaturated fatty acids biosynthesis. Catalyzes the dehydration of short chain beta-hydroxyacyl-ACPs and long chain saturated and unsaturated beta-hydroxyacyl-ACPs.</text>
</comment>
<evidence type="ECO:0000256" key="2">
    <source>
        <dbReference type="ARBA" id="ARBA00009174"/>
    </source>
</evidence>
<keyword evidence="7 9" id="KW-0456">Lyase</keyword>
<gene>
    <name evidence="9" type="primary">fabZ</name>
    <name evidence="10" type="ORF">C8P66_11537</name>
</gene>
<dbReference type="PANTHER" id="PTHR30272">
    <property type="entry name" value="3-HYDROXYACYL-[ACYL-CARRIER-PROTEIN] DEHYDRATASE"/>
    <property type="match status" value="1"/>
</dbReference>
<comment type="similarity">
    <text evidence="2 9">Belongs to the thioester dehydratase family. FabZ subfamily.</text>
</comment>
<evidence type="ECO:0000256" key="7">
    <source>
        <dbReference type="ARBA" id="ARBA00023239"/>
    </source>
</evidence>
<dbReference type="GO" id="GO:0005737">
    <property type="term" value="C:cytoplasm"/>
    <property type="evidence" value="ECO:0007669"/>
    <property type="project" value="UniProtKB-SubCell"/>
</dbReference>
<dbReference type="EMBL" id="QKYU01000015">
    <property type="protein sequence ID" value="PZW43576.1"/>
    <property type="molecule type" value="Genomic_DNA"/>
</dbReference>
<evidence type="ECO:0000256" key="9">
    <source>
        <dbReference type="HAMAP-Rule" id="MF_00406"/>
    </source>
</evidence>
<dbReference type="InterPro" id="IPR010084">
    <property type="entry name" value="FabZ"/>
</dbReference>
<feature type="active site" evidence="9">
    <location>
        <position position="69"/>
    </location>
</feature>
<evidence type="ECO:0000256" key="3">
    <source>
        <dbReference type="ARBA" id="ARBA00022490"/>
    </source>
</evidence>
<dbReference type="PANTHER" id="PTHR30272:SF1">
    <property type="entry name" value="3-HYDROXYACYL-[ACYL-CARRIER-PROTEIN] DEHYDRATASE"/>
    <property type="match status" value="1"/>
</dbReference>
<dbReference type="OrthoDB" id="9772788at2"/>
<evidence type="ECO:0000256" key="1">
    <source>
        <dbReference type="ARBA" id="ARBA00004496"/>
    </source>
</evidence>
<evidence type="ECO:0000256" key="8">
    <source>
        <dbReference type="ARBA" id="ARBA00025049"/>
    </source>
</evidence>
<comment type="catalytic activity">
    <reaction evidence="9">
        <text>a (3R)-hydroxyacyl-[ACP] = a (2E)-enoyl-[ACP] + H2O</text>
        <dbReference type="Rhea" id="RHEA:13097"/>
        <dbReference type="Rhea" id="RHEA-COMP:9925"/>
        <dbReference type="Rhea" id="RHEA-COMP:9945"/>
        <dbReference type="ChEBI" id="CHEBI:15377"/>
        <dbReference type="ChEBI" id="CHEBI:78784"/>
        <dbReference type="ChEBI" id="CHEBI:78827"/>
        <dbReference type="EC" id="4.2.1.59"/>
    </reaction>
</comment>
<dbReference type="NCBIfam" id="TIGR01750">
    <property type="entry name" value="fabZ"/>
    <property type="match status" value="1"/>
</dbReference>
<evidence type="ECO:0000256" key="5">
    <source>
        <dbReference type="ARBA" id="ARBA00022556"/>
    </source>
</evidence>
<evidence type="ECO:0000313" key="11">
    <source>
        <dbReference type="Proteomes" id="UP000249688"/>
    </source>
</evidence>
<dbReference type="HAMAP" id="MF_00406">
    <property type="entry name" value="FabZ"/>
    <property type="match status" value="1"/>
</dbReference>
<dbReference type="GO" id="GO:0006633">
    <property type="term" value="P:fatty acid biosynthetic process"/>
    <property type="evidence" value="ECO:0007669"/>
    <property type="project" value="UniProtKB-UniRule"/>
</dbReference>
<keyword evidence="4 9" id="KW-0444">Lipid biosynthesis</keyword>
<dbReference type="GO" id="GO:0009245">
    <property type="term" value="P:lipid A biosynthetic process"/>
    <property type="evidence" value="ECO:0007669"/>
    <property type="project" value="UniProtKB-UniRule"/>
</dbReference>
<keyword evidence="3 9" id="KW-0963">Cytoplasm</keyword>
<organism evidence="10 11">
    <name type="scientific">Humitalea rosea</name>
    <dbReference type="NCBI Taxonomy" id="990373"/>
    <lineage>
        <taxon>Bacteria</taxon>
        <taxon>Pseudomonadati</taxon>
        <taxon>Pseudomonadota</taxon>
        <taxon>Alphaproteobacteria</taxon>
        <taxon>Acetobacterales</taxon>
        <taxon>Roseomonadaceae</taxon>
        <taxon>Humitalea</taxon>
    </lineage>
</organism>
<comment type="subcellular location">
    <subcellularLocation>
        <location evidence="1 9">Cytoplasm</location>
    </subcellularLocation>
</comment>
<proteinExistence type="inferred from homology"/>
<dbReference type="RefSeq" id="WP_111398852.1">
    <property type="nucleotide sequence ID" value="NZ_QKYU01000015.1"/>
</dbReference>
<evidence type="ECO:0000256" key="6">
    <source>
        <dbReference type="ARBA" id="ARBA00023098"/>
    </source>
</evidence>
<dbReference type="CDD" id="cd01288">
    <property type="entry name" value="FabZ"/>
    <property type="match status" value="1"/>
</dbReference>
<dbReference type="AlphaFoldDB" id="A0A2W7I9J7"/>
<dbReference type="EC" id="4.2.1.59" evidence="9"/>